<keyword evidence="1" id="KW-1133">Transmembrane helix</keyword>
<gene>
    <name evidence="2" type="ORF">S01H4_29895</name>
</gene>
<organism evidence="2">
    <name type="scientific">marine sediment metagenome</name>
    <dbReference type="NCBI Taxonomy" id="412755"/>
    <lineage>
        <taxon>unclassified sequences</taxon>
        <taxon>metagenomes</taxon>
        <taxon>ecological metagenomes</taxon>
    </lineage>
</organism>
<dbReference type="AlphaFoldDB" id="X1AMD2"/>
<keyword evidence="1" id="KW-0472">Membrane</keyword>
<protein>
    <submittedName>
        <fullName evidence="2">Uncharacterized protein</fullName>
    </submittedName>
</protein>
<evidence type="ECO:0000313" key="2">
    <source>
        <dbReference type="EMBL" id="GAG83855.1"/>
    </source>
</evidence>
<evidence type="ECO:0000256" key="1">
    <source>
        <dbReference type="SAM" id="Phobius"/>
    </source>
</evidence>
<feature type="transmembrane region" description="Helical" evidence="1">
    <location>
        <begin position="195"/>
        <end position="218"/>
    </location>
</feature>
<feature type="transmembrane region" description="Helical" evidence="1">
    <location>
        <begin position="161"/>
        <end position="183"/>
    </location>
</feature>
<feature type="transmembrane region" description="Helical" evidence="1">
    <location>
        <begin position="51"/>
        <end position="74"/>
    </location>
</feature>
<proteinExistence type="predicted"/>
<feature type="transmembrane region" description="Helical" evidence="1">
    <location>
        <begin position="129"/>
        <end position="149"/>
    </location>
</feature>
<reference evidence="2" key="1">
    <citation type="journal article" date="2014" name="Front. Microbiol.">
        <title>High frequency of phylogenetically diverse reductive dehalogenase-homologous genes in deep subseafloor sedimentary metagenomes.</title>
        <authorList>
            <person name="Kawai M."/>
            <person name="Futagami T."/>
            <person name="Toyoda A."/>
            <person name="Takaki Y."/>
            <person name="Nishi S."/>
            <person name="Hori S."/>
            <person name="Arai W."/>
            <person name="Tsubouchi T."/>
            <person name="Morono Y."/>
            <person name="Uchiyama I."/>
            <person name="Ito T."/>
            <person name="Fujiyama A."/>
            <person name="Inagaki F."/>
            <person name="Takami H."/>
        </authorList>
    </citation>
    <scope>NUCLEOTIDE SEQUENCE</scope>
    <source>
        <strain evidence="2">Expedition CK06-06</strain>
    </source>
</reference>
<keyword evidence="1" id="KW-0812">Transmembrane</keyword>
<feature type="transmembrane region" description="Helical" evidence="1">
    <location>
        <begin position="20"/>
        <end position="39"/>
    </location>
</feature>
<comment type="caution">
    <text evidence="2">The sequence shown here is derived from an EMBL/GenBank/DDBJ whole genome shotgun (WGS) entry which is preliminary data.</text>
</comment>
<sequence>MATTASLEALSKLRELNQELGWYVVPFLVLVLYIYGVEVKNARETGNWSTVFAGLTLLGLDLINEIWNGLIFAFSDHSAFWTTPGASAYIILIGWNIEIAFMFSIAGIVFAKFLPEDKNKKILGIPNRWAMAIGFTIFSVFVEILLNRGNYLIWEYAWWHWYNPVLIFLFGYFHFFVGAFYVYDLPDRKSKVRVVGIIYAIGIVLLCIFLPLGIAGIINF</sequence>
<accession>X1AMD2</accession>
<dbReference type="EMBL" id="BART01015392">
    <property type="protein sequence ID" value="GAG83855.1"/>
    <property type="molecule type" value="Genomic_DNA"/>
</dbReference>
<feature type="transmembrane region" description="Helical" evidence="1">
    <location>
        <begin position="86"/>
        <end position="109"/>
    </location>
</feature>
<name>X1AMD2_9ZZZZ</name>